<comment type="caution">
    <text evidence="5">The sequence shown here is derived from an EMBL/GenBank/DDBJ whole genome shotgun (WGS) entry which is preliminary data.</text>
</comment>
<protein>
    <submittedName>
        <fullName evidence="5">Transketolase</fullName>
    </submittedName>
</protein>
<dbReference type="PANTHER" id="PTHR43825:SF1">
    <property type="entry name" value="TRANSKETOLASE-LIKE PYRIMIDINE-BINDING DOMAIN-CONTAINING PROTEIN"/>
    <property type="match status" value="1"/>
</dbReference>
<dbReference type="PANTHER" id="PTHR43825">
    <property type="entry name" value="PYRUVATE DEHYDROGENASE E1 COMPONENT"/>
    <property type="match status" value="1"/>
</dbReference>
<dbReference type="InterPro" id="IPR029061">
    <property type="entry name" value="THDP-binding"/>
</dbReference>
<name>A0A640VWC8_9RHOB</name>
<sequence length="335" mass="36466">MVEMVSKPYARAFEAYATKHPDKILCLSADLTSSCEIDGFRDRHPEQFLSLGMAEQNMMSFAGGLGLAGFRPFIHTFGVFMYRRPYDQLMASIAYPRRKVRLMGFLPGVTTPGGMTHQSIEDISVMRSIPNMTILETGDATEVESICEAADSIDGPVWCRVLRGSVPRLFDTPIKVGEMRVLSEGTDVLVVTSGICTEEAMRARAAFSQAGLSIRHLHLHTIKPFDAAALLDHIGSVKHGVVTLENHVTEGGIGSLVAETMADAGMGKRLVRLGLKDTYAHGGSRAYLMRYYGLDALALVRGIEDLMGQDFGIGEADLDAARVEDVHSLVKAEGL</sequence>
<dbReference type="SUPFAM" id="SSF52922">
    <property type="entry name" value="TK C-terminal domain-like"/>
    <property type="match status" value="1"/>
</dbReference>
<feature type="domain" description="Transketolase-like pyrimidine-binding" evidence="4">
    <location>
        <begin position="3"/>
        <end position="168"/>
    </location>
</feature>
<dbReference type="AlphaFoldDB" id="A0A640VWC8"/>
<evidence type="ECO:0000313" key="5">
    <source>
        <dbReference type="EMBL" id="GFE51215.1"/>
    </source>
</evidence>
<dbReference type="EMBL" id="BLIV01000005">
    <property type="protein sequence ID" value="GFE51215.1"/>
    <property type="molecule type" value="Genomic_DNA"/>
</dbReference>
<dbReference type="Gene3D" id="3.40.50.970">
    <property type="match status" value="1"/>
</dbReference>
<dbReference type="CDD" id="cd07033">
    <property type="entry name" value="TPP_PYR_DXS_TK_like"/>
    <property type="match status" value="1"/>
</dbReference>
<dbReference type="SUPFAM" id="SSF52518">
    <property type="entry name" value="Thiamin diphosphate-binding fold (THDP-binding)"/>
    <property type="match status" value="1"/>
</dbReference>
<evidence type="ECO:0000256" key="1">
    <source>
        <dbReference type="ARBA" id="ARBA00001964"/>
    </source>
</evidence>
<accession>A0A640VWC8</accession>
<dbReference type="Gene3D" id="3.40.50.920">
    <property type="match status" value="1"/>
</dbReference>
<dbReference type="RefSeq" id="WP_159978688.1">
    <property type="nucleotide sequence ID" value="NZ_BLIV01000005.1"/>
</dbReference>
<comment type="similarity">
    <text evidence="2">Belongs to the transketolase family.</text>
</comment>
<dbReference type="InterPro" id="IPR005475">
    <property type="entry name" value="Transketolase-like_Pyr-bd"/>
</dbReference>
<comment type="cofactor">
    <cofactor evidence="1">
        <name>thiamine diphosphate</name>
        <dbReference type="ChEBI" id="CHEBI:58937"/>
    </cofactor>
</comment>
<keyword evidence="3" id="KW-0786">Thiamine pyrophosphate</keyword>
<evidence type="ECO:0000256" key="2">
    <source>
        <dbReference type="ARBA" id="ARBA00007131"/>
    </source>
</evidence>
<dbReference type="InterPro" id="IPR009014">
    <property type="entry name" value="Transketo_C/PFOR_II"/>
</dbReference>
<dbReference type="Pfam" id="PF02780">
    <property type="entry name" value="Transketolase_C"/>
    <property type="match status" value="1"/>
</dbReference>
<evidence type="ECO:0000259" key="4">
    <source>
        <dbReference type="SMART" id="SM00861"/>
    </source>
</evidence>
<dbReference type="Pfam" id="PF02779">
    <property type="entry name" value="Transket_pyr"/>
    <property type="match status" value="1"/>
</dbReference>
<dbReference type="FunFam" id="3.40.50.970:FF:000129">
    <property type="entry name" value="Transketolase"/>
    <property type="match status" value="1"/>
</dbReference>
<organism evidence="5 6">
    <name type="scientific">Roseobacter cerasinus</name>
    <dbReference type="NCBI Taxonomy" id="2602289"/>
    <lineage>
        <taxon>Bacteria</taxon>
        <taxon>Pseudomonadati</taxon>
        <taxon>Pseudomonadota</taxon>
        <taxon>Alphaproteobacteria</taxon>
        <taxon>Rhodobacterales</taxon>
        <taxon>Roseobacteraceae</taxon>
        <taxon>Roseobacter</taxon>
    </lineage>
</organism>
<evidence type="ECO:0000256" key="3">
    <source>
        <dbReference type="ARBA" id="ARBA00023052"/>
    </source>
</evidence>
<dbReference type="OrthoDB" id="8732661at2"/>
<proteinExistence type="inferred from homology"/>
<dbReference type="SMART" id="SM00861">
    <property type="entry name" value="Transket_pyr"/>
    <property type="match status" value="1"/>
</dbReference>
<evidence type="ECO:0000313" key="6">
    <source>
        <dbReference type="Proteomes" id="UP000436522"/>
    </source>
</evidence>
<reference evidence="5 6" key="1">
    <citation type="submission" date="2019-12" db="EMBL/GenBank/DDBJ databases">
        <title>Roseobacter cerasinus sp. nov., isolated from seawater around aquaculture.</title>
        <authorList>
            <person name="Muramatsu S."/>
            <person name="Takabe Y."/>
            <person name="Mori K."/>
            <person name="Takaichi S."/>
            <person name="Hanada S."/>
        </authorList>
    </citation>
    <scope>NUCLEOTIDE SEQUENCE [LARGE SCALE GENOMIC DNA]</scope>
    <source>
        <strain evidence="5 6">AI77</strain>
    </source>
</reference>
<keyword evidence="6" id="KW-1185">Reference proteome</keyword>
<dbReference type="InterPro" id="IPR051157">
    <property type="entry name" value="PDH/Transketolase"/>
</dbReference>
<gene>
    <name evidence="5" type="ORF">So717_29680</name>
</gene>
<dbReference type="Proteomes" id="UP000436522">
    <property type="component" value="Unassembled WGS sequence"/>
</dbReference>
<dbReference type="InterPro" id="IPR033248">
    <property type="entry name" value="Transketolase_C"/>
</dbReference>